<gene>
    <name evidence="2" type="ORF">F4556_004133</name>
</gene>
<dbReference type="PANTHER" id="PTHR45527">
    <property type="entry name" value="NONRIBOSOMAL PEPTIDE SYNTHETASE"/>
    <property type="match status" value="1"/>
</dbReference>
<dbReference type="SUPFAM" id="SSF52777">
    <property type="entry name" value="CoA-dependent acyltransferases"/>
    <property type="match status" value="2"/>
</dbReference>
<dbReference type="AlphaFoldDB" id="A0A7W7WIX0"/>
<evidence type="ECO:0000313" key="2">
    <source>
        <dbReference type="EMBL" id="MBB4948598.1"/>
    </source>
</evidence>
<dbReference type="Pfam" id="PF00668">
    <property type="entry name" value="Condensation"/>
    <property type="match status" value="1"/>
</dbReference>
<dbReference type="GO" id="GO:0008610">
    <property type="term" value="P:lipid biosynthetic process"/>
    <property type="evidence" value="ECO:0007669"/>
    <property type="project" value="UniProtKB-ARBA"/>
</dbReference>
<dbReference type="RefSeq" id="WP_184918362.1">
    <property type="nucleotide sequence ID" value="NZ_JACHJR010000001.1"/>
</dbReference>
<evidence type="ECO:0000259" key="1">
    <source>
        <dbReference type="Pfam" id="PF00668"/>
    </source>
</evidence>
<protein>
    <recommendedName>
        <fullName evidence="1">Condensation domain-containing protein</fullName>
    </recommendedName>
</protein>
<comment type="caution">
    <text evidence="2">The sequence shown here is derived from an EMBL/GenBank/DDBJ whole genome shotgun (WGS) entry which is preliminary data.</text>
</comment>
<dbReference type="Gene3D" id="3.30.559.10">
    <property type="entry name" value="Chloramphenicol acetyltransferase-like domain"/>
    <property type="match status" value="1"/>
</dbReference>
<organism evidence="2 3">
    <name type="scientific">Kitasatospora gansuensis</name>
    <dbReference type="NCBI Taxonomy" id="258050"/>
    <lineage>
        <taxon>Bacteria</taxon>
        <taxon>Bacillati</taxon>
        <taxon>Actinomycetota</taxon>
        <taxon>Actinomycetes</taxon>
        <taxon>Kitasatosporales</taxon>
        <taxon>Streptomycetaceae</taxon>
        <taxon>Kitasatospora</taxon>
    </lineage>
</organism>
<dbReference type="GO" id="GO:0003824">
    <property type="term" value="F:catalytic activity"/>
    <property type="evidence" value="ECO:0007669"/>
    <property type="project" value="InterPro"/>
</dbReference>
<name>A0A7W7WIX0_9ACTN</name>
<dbReference type="GO" id="GO:0043041">
    <property type="term" value="P:amino acid activation for nonribosomal peptide biosynthetic process"/>
    <property type="evidence" value="ECO:0007669"/>
    <property type="project" value="TreeGrafter"/>
</dbReference>
<dbReference type="EMBL" id="JACHJR010000001">
    <property type="protein sequence ID" value="MBB4948598.1"/>
    <property type="molecule type" value="Genomic_DNA"/>
</dbReference>
<accession>A0A7W7WIX0</accession>
<proteinExistence type="predicted"/>
<dbReference type="InterPro" id="IPR023213">
    <property type="entry name" value="CAT-like_dom_sf"/>
</dbReference>
<dbReference type="InterPro" id="IPR001242">
    <property type="entry name" value="Condensation_dom"/>
</dbReference>
<dbReference type="Gene3D" id="3.30.559.30">
    <property type="entry name" value="Nonribosomal peptide synthetase, condensation domain"/>
    <property type="match status" value="1"/>
</dbReference>
<feature type="domain" description="Condensation" evidence="1">
    <location>
        <begin position="11"/>
        <end position="423"/>
    </location>
</feature>
<dbReference type="Proteomes" id="UP000573327">
    <property type="component" value="Unassembled WGS sequence"/>
</dbReference>
<evidence type="ECO:0000313" key="3">
    <source>
        <dbReference type="Proteomes" id="UP000573327"/>
    </source>
</evidence>
<keyword evidence="3" id="KW-1185">Reference proteome</keyword>
<dbReference type="GO" id="GO:0005737">
    <property type="term" value="C:cytoplasm"/>
    <property type="evidence" value="ECO:0007669"/>
    <property type="project" value="TreeGrafter"/>
</dbReference>
<dbReference type="PANTHER" id="PTHR45527:SF1">
    <property type="entry name" value="FATTY ACID SYNTHASE"/>
    <property type="match status" value="1"/>
</dbReference>
<dbReference type="GO" id="GO:0044550">
    <property type="term" value="P:secondary metabolite biosynthetic process"/>
    <property type="evidence" value="ECO:0007669"/>
    <property type="project" value="TreeGrafter"/>
</dbReference>
<sequence length="428" mass="45615">MTWGQHAIWNALQKLRPGDHAYNVPLDGPVPGGMPLEVIERAFSGLLYVHDALRTRVVAGPDGELRQQLDGDGSAPLHLRHGTPEQAAGIGAALRDELWGRAFDYAGEWPVRFGAVVAEGLVHHVVVIFSHTAADAWGLPRLQGDLQALSLGADPAEVRAGAEEAGVLQPLEQAAEQTSPRGRRLDAAARRQWRSAAAGARAPQVTPAAAVPGAPRYRRAHLLSPALPGALARVCETHRAGSATVLLAATAETMADWAGTGRCGLQLMVNNRFHSGLGQASGPLAMEGYLAVRTEDAADFGELLARTRSASLATYRSAYYDKRALEADLAPYAEDAGVVFERSCWYNDQRVATLEPAAADWSPVTAGESTLSWEPATDHGGTVSYVLHMADKPDGIEIAMTADTHLFTPAEMERLLRAIEATVLTQAG</sequence>
<reference evidence="2 3" key="1">
    <citation type="submission" date="2020-08" db="EMBL/GenBank/DDBJ databases">
        <title>Sequencing the genomes of 1000 actinobacteria strains.</title>
        <authorList>
            <person name="Klenk H.-P."/>
        </authorList>
    </citation>
    <scope>NUCLEOTIDE SEQUENCE [LARGE SCALE GENOMIC DNA]</scope>
    <source>
        <strain evidence="2 3">DSM 44786</strain>
    </source>
</reference>
<dbReference type="GO" id="GO:0031177">
    <property type="term" value="F:phosphopantetheine binding"/>
    <property type="evidence" value="ECO:0007669"/>
    <property type="project" value="TreeGrafter"/>
</dbReference>